<feature type="region of interest" description="Disordered" evidence="1">
    <location>
        <begin position="18"/>
        <end position="39"/>
    </location>
</feature>
<dbReference type="EMBL" id="CP144750">
    <property type="protein sequence ID" value="WVZ78755.1"/>
    <property type="molecule type" value="Genomic_DNA"/>
</dbReference>
<dbReference type="CDD" id="cd00303">
    <property type="entry name" value="retropepsin_like"/>
    <property type="match status" value="1"/>
</dbReference>
<gene>
    <name evidence="3" type="ORF">U9M48_026412</name>
</gene>
<organism evidence="3 4">
    <name type="scientific">Paspalum notatum var. saurae</name>
    <dbReference type="NCBI Taxonomy" id="547442"/>
    <lineage>
        <taxon>Eukaryota</taxon>
        <taxon>Viridiplantae</taxon>
        <taxon>Streptophyta</taxon>
        <taxon>Embryophyta</taxon>
        <taxon>Tracheophyta</taxon>
        <taxon>Spermatophyta</taxon>
        <taxon>Magnoliopsida</taxon>
        <taxon>Liliopsida</taxon>
        <taxon>Poales</taxon>
        <taxon>Poaceae</taxon>
        <taxon>PACMAD clade</taxon>
        <taxon>Panicoideae</taxon>
        <taxon>Andropogonodae</taxon>
        <taxon>Paspaleae</taxon>
        <taxon>Paspalinae</taxon>
        <taxon>Paspalum</taxon>
    </lineage>
</organism>
<feature type="region of interest" description="Disordered" evidence="1">
    <location>
        <begin position="758"/>
        <end position="793"/>
    </location>
</feature>
<sequence length="817" mass="86872">MMVRICDIHEGAAATEEVASSGSHASLHGSGGTARVPRAPRRPAVGAAAANIAVASAVTANEAAANRAAARGPLTAARELLNHPPGPAASPSALAQWRSDVDRLIHLAEVTPSSSRAGSRPPPSHGGRSDRHGPHDAATSVRSPTVRSAPTEDLRAELNRRRAGIHTTVEQPRLQPNAVKGRNLDAVFAAAAPRPPGYAQAPTEAQAPSGIIPAGVGCAALAGGLRSTRWLPKFRPHLPEKYDGTTNPSEFLQVYVTAISAAGGDDAVMASYFHVALSGPARTWLMNLTPGSIRSWEELCTQFIANFASACQQYGVEAHLHAVRQEPGEPLRAFIARFAKVRGTIPRISDASIITAFRQGVRDEKMLEKLATRQVQDVATLYALADKCAKAAEGHAWHSPRQNTAAQAGGSAGAAREGGKKKKKDRRPQRSLEGAPVAAVAPGGRDANGKRPRQQARNGSGSCPVLPNSNHSAADCREIQKLVQRRLSERQERSPRDDMPPRQRPSKGKVASDSGAAAGDKEMGYQPPERELKSVYALANSNSDSGDNERRKKLYVMYGGSWEVSSRRDVKALRREVLSVKPSIPKVAPHLKWRNTTISFGPSDCPENMAGAELLPIITSPVVANIRLYHVLVDGGAALNIISYAAFKELQIPESRLAPSRPFSGVGPLSVYPKGKIDLPVTFGTPENFRTESVQFDVADVNLPFNAIVGRPALYRFMAVVHYGYLVMKMPSPAGVLTMPGDRLAAVAAVEKLHALTADTTGPEGADPSVSGTKEPVKNLKVPKVRPAGPEDVPVKAVQVGAEASRTARIAGNLEEK</sequence>
<feature type="region of interest" description="Disordered" evidence="1">
    <location>
        <begin position="394"/>
        <end position="527"/>
    </location>
</feature>
<feature type="compositionally biased region" description="Low complexity" evidence="1">
    <location>
        <begin position="19"/>
        <end position="39"/>
    </location>
</feature>
<dbReference type="AlphaFoldDB" id="A0AAQ3TWH0"/>
<dbReference type="PANTHER" id="PTHR33223:SF8">
    <property type="entry name" value="OS04G0172440 PROTEIN"/>
    <property type="match status" value="1"/>
</dbReference>
<name>A0AAQ3TWH0_PASNO</name>
<feature type="domain" description="Retrotransposon gag" evidence="2">
    <location>
        <begin position="272"/>
        <end position="362"/>
    </location>
</feature>
<accession>A0AAQ3TWH0</accession>
<dbReference type="InterPro" id="IPR021109">
    <property type="entry name" value="Peptidase_aspartic_dom_sf"/>
</dbReference>
<reference evidence="3 4" key="1">
    <citation type="submission" date="2024-02" db="EMBL/GenBank/DDBJ databases">
        <title>High-quality chromosome-scale genome assembly of Pensacola bahiagrass (Paspalum notatum Flugge var. saurae).</title>
        <authorList>
            <person name="Vega J.M."/>
            <person name="Podio M."/>
            <person name="Orjuela J."/>
            <person name="Siena L.A."/>
            <person name="Pessino S.C."/>
            <person name="Combes M.C."/>
            <person name="Mariac C."/>
            <person name="Albertini E."/>
            <person name="Pupilli F."/>
            <person name="Ortiz J.P.A."/>
            <person name="Leblanc O."/>
        </authorList>
    </citation>
    <scope>NUCLEOTIDE SEQUENCE [LARGE SCALE GENOMIC DNA]</scope>
    <source>
        <strain evidence="3">R1</strain>
        <tissue evidence="3">Leaf</tissue>
    </source>
</reference>
<feature type="compositionally biased region" description="Low complexity" evidence="1">
    <location>
        <begin position="434"/>
        <end position="444"/>
    </location>
</feature>
<dbReference type="PANTHER" id="PTHR33223">
    <property type="entry name" value="CCHC-TYPE DOMAIN-CONTAINING PROTEIN"/>
    <property type="match status" value="1"/>
</dbReference>
<feature type="compositionally biased region" description="Basic and acidic residues" evidence="1">
    <location>
        <begin position="474"/>
        <end position="501"/>
    </location>
</feature>
<dbReference type="Pfam" id="PF03732">
    <property type="entry name" value="Retrotrans_gag"/>
    <property type="match status" value="1"/>
</dbReference>
<dbReference type="Proteomes" id="UP001341281">
    <property type="component" value="Chromosome 06"/>
</dbReference>
<dbReference type="Gene3D" id="2.40.70.10">
    <property type="entry name" value="Acid Proteases"/>
    <property type="match status" value="1"/>
</dbReference>
<feature type="compositionally biased region" description="Basic residues" evidence="1">
    <location>
        <begin position="419"/>
        <end position="429"/>
    </location>
</feature>
<dbReference type="InterPro" id="IPR005162">
    <property type="entry name" value="Retrotrans_gag_dom"/>
</dbReference>
<evidence type="ECO:0000256" key="1">
    <source>
        <dbReference type="SAM" id="MobiDB-lite"/>
    </source>
</evidence>
<keyword evidence="4" id="KW-1185">Reference proteome</keyword>
<proteinExistence type="predicted"/>
<feature type="compositionally biased region" description="Polar residues" evidence="1">
    <location>
        <begin position="455"/>
        <end position="472"/>
    </location>
</feature>
<evidence type="ECO:0000259" key="2">
    <source>
        <dbReference type="Pfam" id="PF03732"/>
    </source>
</evidence>
<evidence type="ECO:0000313" key="4">
    <source>
        <dbReference type="Proteomes" id="UP001341281"/>
    </source>
</evidence>
<evidence type="ECO:0000313" key="3">
    <source>
        <dbReference type="EMBL" id="WVZ78755.1"/>
    </source>
</evidence>
<feature type="region of interest" description="Disordered" evidence="1">
    <location>
        <begin position="109"/>
        <end position="153"/>
    </location>
</feature>
<protein>
    <recommendedName>
        <fullName evidence="2">Retrotransposon gag domain-containing protein</fullName>
    </recommendedName>
</protein>
<feature type="compositionally biased region" description="Low complexity" evidence="1">
    <location>
        <begin position="405"/>
        <end position="415"/>
    </location>
</feature>